<evidence type="ECO:0000256" key="3">
    <source>
        <dbReference type="ARBA" id="ARBA00022989"/>
    </source>
</evidence>
<dbReference type="SUPFAM" id="SSF81321">
    <property type="entry name" value="Family A G protein-coupled receptor-like"/>
    <property type="match status" value="1"/>
</dbReference>
<dbReference type="Proteomes" id="UP000193689">
    <property type="component" value="Unassembled WGS sequence"/>
</dbReference>
<dbReference type="Pfam" id="PF11970">
    <property type="entry name" value="GPR_Gpa2_C"/>
    <property type="match status" value="1"/>
</dbReference>
<feature type="domain" description="G protein-coupled receptor GPR1/2/3 C-terminal" evidence="8">
    <location>
        <begin position="435"/>
        <end position="510"/>
    </location>
</feature>
<reference evidence="9 10" key="1">
    <citation type="submission" date="2016-07" db="EMBL/GenBank/DDBJ databases">
        <title>Pervasive Adenine N6-methylation of Active Genes in Fungi.</title>
        <authorList>
            <consortium name="DOE Joint Genome Institute"/>
            <person name="Mondo S.J."/>
            <person name="Dannebaum R.O."/>
            <person name="Kuo R.C."/>
            <person name="Labutti K."/>
            <person name="Haridas S."/>
            <person name="Kuo A."/>
            <person name="Salamov A."/>
            <person name="Ahrendt S.R."/>
            <person name="Lipzen A."/>
            <person name="Sullivan W."/>
            <person name="Andreopoulos W.B."/>
            <person name="Clum A."/>
            <person name="Lindquist E."/>
            <person name="Daum C."/>
            <person name="Ramamoorthy G.K."/>
            <person name="Gryganskyi A."/>
            <person name="Culley D."/>
            <person name="Magnuson J.K."/>
            <person name="James T.Y."/>
            <person name="O'Malley M.A."/>
            <person name="Stajich J.E."/>
            <person name="Spatafora J.W."/>
            <person name="Visel A."/>
            <person name="Grigoriev I.V."/>
        </authorList>
    </citation>
    <scope>NUCLEOTIDE SEQUENCE [LARGE SCALE GENOMIC DNA]</scope>
    <source>
        <strain evidence="9 10">CBS 129021</strain>
    </source>
</reference>
<feature type="region of interest" description="Disordered" evidence="5">
    <location>
        <begin position="1"/>
        <end position="23"/>
    </location>
</feature>
<evidence type="ECO:0000256" key="5">
    <source>
        <dbReference type="SAM" id="MobiDB-lite"/>
    </source>
</evidence>
<evidence type="ECO:0000256" key="1">
    <source>
        <dbReference type="ARBA" id="ARBA00004141"/>
    </source>
</evidence>
<dbReference type="RefSeq" id="XP_040711160.1">
    <property type="nucleotide sequence ID" value="XM_040865626.1"/>
</dbReference>
<dbReference type="InterPro" id="IPR023041">
    <property type="entry name" value="Glucose_rcpt_Git3-like_N"/>
</dbReference>
<dbReference type="GeneID" id="63781838"/>
<feature type="transmembrane region" description="Helical" evidence="6">
    <location>
        <begin position="81"/>
        <end position="98"/>
    </location>
</feature>
<feature type="transmembrane region" description="Helical" evidence="6">
    <location>
        <begin position="39"/>
        <end position="60"/>
    </location>
</feature>
<evidence type="ECO:0000259" key="7">
    <source>
        <dbReference type="Pfam" id="PF11710"/>
    </source>
</evidence>
<keyword evidence="3 6" id="KW-1133">Transmembrane helix</keyword>
<keyword evidence="2 6" id="KW-0812">Transmembrane</keyword>
<evidence type="ECO:0000259" key="8">
    <source>
        <dbReference type="Pfam" id="PF11970"/>
    </source>
</evidence>
<feature type="transmembrane region" description="Helical" evidence="6">
    <location>
        <begin position="110"/>
        <end position="135"/>
    </location>
</feature>
<protein>
    <submittedName>
        <fullName evidence="9">G protein-coupled glucose receptor regulating Gpa2-domain-containing protein</fullName>
    </submittedName>
</protein>
<comment type="subcellular location">
    <subcellularLocation>
        <location evidence="1">Membrane</location>
        <topology evidence="1">Multi-pass membrane protein</topology>
    </subcellularLocation>
</comment>
<keyword evidence="9" id="KW-0675">Receptor</keyword>
<dbReference type="Gene3D" id="1.20.1070.10">
    <property type="entry name" value="Rhodopsin 7-helix transmembrane proteins"/>
    <property type="match status" value="1"/>
</dbReference>
<dbReference type="GO" id="GO:0004930">
    <property type="term" value="F:G protein-coupled receptor activity"/>
    <property type="evidence" value="ECO:0007669"/>
    <property type="project" value="TreeGrafter"/>
</dbReference>
<evidence type="ECO:0000313" key="10">
    <source>
        <dbReference type="Proteomes" id="UP000193689"/>
    </source>
</evidence>
<feature type="domain" description="Glucose receptor Git3-like N-terminal" evidence="7">
    <location>
        <begin position="36"/>
        <end position="224"/>
    </location>
</feature>
<feature type="transmembrane region" description="Helical" evidence="6">
    <location>
        <begin position="155"/>
        <end position="176"/>
    </location>
</feature>
<comment type="caution">
    <text evidence="9">The sequence shown here is derived from an EMBL/GenBank/DDBJ whole genome shotgun (WGS) entry which is preliminary data.</text>
</comment>
<dbReference type="InterPro" id="IPR022596">
    <property type="entry name" value="GPR1/2/3_C"/>
</dbReference>
<dbReference type="Pfam" id="PF11710">
    <property type="entry name" value="Git3"/>
    <property type="match status" value="1"/>
</dbReference>
<accession>A0A1Y2DHB4</accession>
<dbReference type="FunCoup" id="A0A1Y2DHB4">
    <property type="interactions" value="122"/>
</dbReference>
<keyword evidence="4 6" id="KW-0472">Membrane</keyword>
<dbReference type="InParanoid" id="A0A1Y2DHB4"/>
<organism evidence="9 10">
    <name type="scientific">Pseudomassariella vexata</name>
    <dbReference type="NCBI Taxonomy" id="1141098"/>
    <lineage>
        <taxon>Eukaryota</taxon>
        <taxon>Fungi</taxon>
        <taxon>Dikarya</taxon>
        <taxon>Ascomycota</taxon>
        <taxon>Pezizomycotina</taxon>
        <taxon>Sordariomycetes</taxon>
        <taxon>Xylariomycetidae</taxon>
        <taxon>Amphisphaeriales</taxon>
        <taxon>Pseudomassariaceae</taxon>
        <taxon>Pseudomassariella</taxon>
    </lineage>
</organism>
<dbReference type="PANTHER" id="PTHR23112:SF37">
    <property type="entry name" value="G PROTEIN-COUPLED RECEPTOR GPR1"/>
    <property type="match status" value="1"/>
</dbReference>
<sequence>MAPHVAHLHGSITRKHLQDRERNDLPPGYNDNTVYTLEALSLSLATVSVFAALVAFYWFVRMRRGFRQDLIMLLIQSDMMKAFWLMCCPMVYFARGQVDSSDTFCQVSAFFLTASIEASDIAVLMIAIHSGLYIFRPQRSGGETGLYPYRRYAYAIWFILPLILAAIVPISGAHFADTGTHCYLPIRPLWYRTALSWIPRYIVFVVILITYAWVYLYLGFRFRRLRLDQRRASFQSGHSIHKSRPPRRHSSHVLPPTPTIVHHGLLDLSPRPVLIGHADRRDRTSSVASTVSTLKLDEGSVLAPGRPDRCHESSVPWNWLDLNYDGAVETTSRRDMVPDEPSSPMTVSFALAASTTPAESPKDSILTAPATAHSTPFQRPVGAESAETSTSNRGLSSLLTALRQGPSQSNLTNATTNTLPSVYLSQSATDDVLQKSRGKMRRQLRLLFVYPLMYIITWLAPFASHVLRYDDNAIEEPQPFALLVASVASLCIGAAVDCCFFCAWEKPWRNLRGGFWEGLTMRLRIGSYRGRRKHMGRSKEEEFREARYALDRRNQEIAELQAAMAQTRPSRQPMEWWDIVDVATEDDQSERTEESS</sequence>
<name>A0A1Y2DHB4_9PEZI</name>
<keyword evidence="10" id="KW-1185">Reference proteome</keyword>
<dbReference type="GO" id="GO:0005886">
    <property type="term" value="C:plasma membrane"/>
    <property type="evidence" value="ECO:0007669"/>
    <property type="project" value="TreeGrafter"/>
</dbReference>
<evidence type="ECO:0000256" key="6">
    <source>
        <dbReference type="SAM" id="Phobius"/>
    </source>
</evidence>
<proteinExistence type="predicted"/>
<feature type="transmembrane region" description="Helical" evidence="6">
    <location>
        <begin position="196"/>
        <end position="220"/>
    </location>
</feature>
<evidence type="ECO:0000256" key="4">
    <source>
        <dbReference type="ARBA" id="ARBA00023136"/>
    </source>
</evidence>
<dbReference type="EMBL" id="MCFJ01000017">
    <property type="protein sequence ID" value="ORY58125.1"/>
    <property type="molecule type" value="Genomic_DNA"/>
</dbReference>
<dbReference type="GO" id="GO:0007189">
    <property type="term" value="P:adenylate cyclase-activating G protein-coupled receptor signaling pathway"/>
    <property type="evidence" value="ECO:0007669"/>
    <property type="project" value="TreeGrafter"/>
</dbReference>
<feature type="transmembrane region" description="Helical" evidence="6">
    <location>
        <begin position="480"/>
        <end position="504"/>
    </location>
</feature>
<feature type="transmembrane region" description="Helical" evidence="6">
    <location>
        <begin position="444"/>
        <end position="460"/>
    </location>
</feature>
<evidence type="ECO:0000256" key="2">
    <source>
        <dbReference type="ARBA" id="ARBA00022692"/>
    </source>
</evidence>
<dbReference type="PANTHER" id="PTHR23112">
    <property type="entry name" value="G PROTEIN-COUPLED RECEPTOR 157-RELATED"/>
    <property type="match status" value="1"/>
</dbReference>
<dbReference type="OrthoDB" id="5368598at2759"/>
<dbReference type="AlphaFoldDB" id="A0A1Y2DHB4"/>
<dbReference type="STRING" id="1141098.A0A1Y2DHB4"/>
<evidence type="ECO:0000313" key="9">
    <source>
        <dbReference type="EMBL" id="ORY58125.1"/>
    </source>
</evidence>
<gene>
    <name evidence="9" type="ORF">BCR38DRAFT_77045</name>
</gene>